<keyword evidence="2" id="KW-1185">Reference proteome</keyword>
<proteinExistence type="predicted"/>
<organism evidence="1 2">
    <name type="scientific">Pterulicium gracile</name>
    <dbReference type="NCBI Taxonomy" id="1884261"/>
    <lineage>
        <taxon>Eukaryota</taxon>
        <taxon>Fungi</taxon>
        <taxon>Dikarya</taxon>
        <taxon>Basidiomycota</taxon>
        <taxon>Agaricomycotina</taxon>
        <taxon>Agaricomycetes</taxon>
        <taxon>Agaricomycetidae</taxon>
        <taxon>Agaricales</taxon>
        <taxon>Pleurotineae</taxon>
        <taxon>Pterulaceae</taxon>
        <taxon>Pterulicium</taxon>
    </lineage>
</organism>
<name>A0A5C3Q3U1_9AGAR</name>
<reference evidence="1 2" key="1">
    <citation type="journal article" date="2019" name="Nat. Ecol. Evol.">
        <title>Megaphylogeny resolves global patterns of mushroom evolution.</title>
        <authorList>
            <person name="Varga T."/>
            <person name="Krizsan K."/>
            <person name="Foldi C."/>
            <person name="Dima B."/>
            <person name="Sanchez-Garcia M."/>
            <person name="Sanchez-Ramirez S."/>
            <person name="Szollosi G.J."/>
            <person name="Szarkandi J.G."/>
            <person name="Papp V."/>
            <person name="Albert L."/>
            <person name="Andreopoulos W."/>
            <person name="Angelini C."/>
            <person name="Antonin V."/>
            <person name="Barry K.W."/>
            <person name="Bougher N.L."/>
            <person name="Buchanan P."/>
            <person name="Buyck B."/>
            <person name="Bense V."/>
            <person name="Catcheside P."/>
            <person name="Chovatia M."/>
            <person name="Cooper J."/>
            <person name="Damon W."/>
            <person name="Desjardin D."/>
            <person name="Finy P."/>
            <person name="Geml J."/>
            <person name="Haridas S."/>
            <person name="Hughes K."/>
            <person name="Justo A."/>
            <person name="Karasinski D."/>
            <person name="Kautmanova I."/>
            <person name="Kiss B."/>
            <person name="Kocsube S."/>
            <person name="Kotiranta H."/>
            <person name="LaButti K.M."/>
            <person name="Lechner B.E."/>
            <person name="Liimatainen K."/>
            <person name="Lipzen A."/>
            <person name="Lukacs Z."/>
            <person name="Mihaltcheva S."/>
            <person name="Morgado L.N."/>
            <person name="Niskanen T."/>
            <person name="Noordeloos M.E."/>
            <person name="Ohm R.A."/>
            <person name="Ortiz-Santana B."/>
            <person name="Ovrebo C."/>
            <person name="Racz N."/>
            <person name="Riley R."/>
            <person name="Savchenko A."/>
            <person name="Shiryaev A."/>
            <person name="Soop K."/>
            <person name="Spirin V."/>
            <person name="Szebenyi C."/>
            <person name="Tomsovsky M."/>
            <person name="Tulloss R.E."/>
            <person name="Uehling J."/>
            <person name="Grigoriev I.V."/>
            <person name="Vagvolgyi C."/>
            <person name="Papp T."/>
            <person name="Martin F.M."/>
            <person name="Miettinen O."/>
            <person name="Hibbett D.S."/>
            <person name="Nagy L.G."/>
        </authorList>
    </citation>
    <scope>NUCLEOTIDE SEQUENCE [LARGE SCALE GENOMIC DNA]</scope>
    <source>
        <strain evidence="1 2">CBS 309.79</strain>
    </source>
</reference>
<dbReference type="Proteomes" id="UP000305067">
    <property type="component" value="Unassembled WGS sequence"/>
</dbReference>
<dbReference type="AlphaFoldDB" id="A0A5C3Q3U1"/>
<sequence length="101" mass="11630">MMNLLLCTSPSFTVVFAMVIVQCPALFLRLRALILSSYLRIFWWKNSLTAFLAVSYRSSTPRSSWLASRIRIVGIAYPNRWHRASESLASRIRISDPTKHL</sequence>
<accession>A0A5C3Q3U1</accession>
<gene>
    <name evidence="1" type="ORF">BDV98DRAFT_577287</name>
</gene>
<evidence type="ECO:0000313" key="2">
    <source>
        <dbReference type="Proteomes" id="UP000305067"/>
    </source>
</evidence>
<protein>
    <submittedName>
        <fullName evidence="1">Uncharacterized protein</fullName>
    </submittedName>
</protein>
<evidence type="ECO:0000313" key="1">
    <source>
        <dbReference type="EMBL" id="TFK95699.1"/>
    </source>
</evidence>
<dbReference type="EMBL" id="ML178876">
    <property type="protein sequence ID" value="TFK95699.1"/>
    <property type="molecule type" value="Genomic_DNA"/>
</dbReference>